<dbReference type="AlphaFoldDB" id="A0A7G2CSI1"/>
<sequence>MGISGVTVGDICSTVSNYCYNGVVYSINLEKLPSRPRGLPDHTVAPFNTFNYEEMTIREISCPHCDLPWGSLPAAWGRIKTLETIDFPSGGLEGTLPPEWSGLTQIVNVMLENNRLTGTLPPEWSSMAGLERLELSYNSLTGTLPPEWSSMPSLRYLEISANRIYGSIPPEWKYLSDLRGVDLSVNLLTGTLPAQWSNMPKLSQLFFNDNRLSGSIPESYTTQTFPSLTAFRMEKNPQMTGCVPPSWRDTQDVFHYTYTFLVEDKSPLASDSCTTKSDKGGLSTGAIVGIVVGSVVALLMILFLVIFLCCCRKDKKDTKRAAAAGGCATSAPQAGRKELSTNCYSYYDDLH</sequence>
<keyword evidence="1" id="KW-0433">Leucine-rich repeat</keyword>
<dbReference type="InterPro" id="IPR050994">
    <property type="entry name" value="At_inactive_RLKs"/>
</dbReference>
<dbReference type="SUPFAM" id="SSF52058">
    <property type="entry name" value="L domain-like"/>
    <property type="match status" value="1"/>
</dbReference>
<dbReference type="InterPro" id="IPR001611">
    <property type="entry name" value="Leu-rich_rpt"/>
</dbReference>
<dbReference type="Proteomes" id="UP000515908">
    <property type="component" value="Chromosome 28"/>
</dbReference>
<proteinExistence type="predicted"/>
<dbReference type="PANTHER" id="PTHR48010">
    <property type="entry name" value="OS05G0588300 PROTEIN"/>
    <property type="match status" value="1"/>
</dbReference>
<gene>
    <name evidence="4" type="ORF">ADEAN_001026700</name>
</gene>
<evidence type="ECO:0000313" key="4">
    <source>
        <dbReference type="EMBL" id="CAD2222720.1"/>
    </source>
</evidence>
<keyword evidence="2" id="KW-0677">Repeat</keyword>
<keyword evidence="3" id="KW-0472">Membrane</keyword>
<name>A0A7G2CSI1_9TRYP</name>
<dbReference type="PANTHER" id="PTHR48010:SF58">
    <property type="entry name" value="RECEPTOR PROTEIN KINASE-LIKE PROTEIN ZAR1"/>
    <property type="match status" value="1"/>
</dbReference>
<organism evidence="4 5">
    <name type="scientific">Angomonas deanei</name>
    <dbReference type="NCBI Taxonomy" id="59799"/>
    <lineage>
        <taxon>Eukaryota</taxon>
        <taxon>Discoba</taxon>
        <taxon>Euglenozoa</taxon>
        <taxon>Kinetoplastea</taxon>
        <taxon>Metakinetoplastina</taxon>
        <taxon>Trypanosomatida</taxon>
        <taxon>Trypanosomatidae</taxon>
        <taxon>Strigomonadinae</taxon>
        <taxon>Angomonas</taxon>
    </lineage>
</organism>
<dbReference type="EMBL" id="LR877172">
    <property type="protein sequence ID" value="CAD2222720.1"/>
    <property type="molecule type" value="Genomic_DNA"/>
</dbReference>
<reference evidence="4 5" key="1">
    <citation type="submission" date="2020-08" db="EMBL/GenBank/DDBJ databases">
        <authorList>
            <person name="Newling K."/>
            <person name="Davey J."/>
            <person name="Forrester S."/>
        </authorList>
    </citation>
    <scope>NUCLEOTIDE SEQUENCE [LARGE SCALE GENOMIC DNA]</scope>
    <source>
        <strain evidence="5">Crithidia deanei Carvalho (ATCC PRA-265)</strain>
    </source>
</reference>
<accession>A0A7G2CSI1</accession>
<evidence type="ECO:0000256" key="1">
    <source>
        <dbReference type="ARBA" id="ARBA00022614"/>
    </source>
</evidence>
<dbReference type="FunFam" id="3.80.10.10:FF:000041">
    <property type="entry name" value="LRR receptor-like serine/threonine-protein kinase ERECTA"/>
    <property type="match status" value="1"/>
</dbReference>
<evidence type="ECO:0000256" key="2">
    <source>
        <dbReference type="ARBA" id="ARBA00022737"/>
    </source>
</evidence>
<keyword evidence="5" id="KW-1185">Reference proteome</keyword>
<keyword evidence="3" id="KW-0812">Transmembrane</keyword>
<dbReference type="VEuPathDB" id="TriTrypDB:ADEAN_001026700"/>
<evidence type="ECO:0000256" key="3">
    <source>
        <dbReference type="SAM" id="Phobius"/>
    </source>
</evidence>
<feature type="transmembrane region" description="Helical" evidence="3">
    <location>
        <begin position="286"/>
        <end position="310"/>
    </location>
</feature>
<dbReference type="InterPro" id="IPR032675">
    <property type="entry name" value="LRR_dom_sf"/>
</dbReference>
<evidence type="ECO:0000313" key="5">
    <source>
        <dbReference type="Proteomes" id="UP000515908"/>
    </source>
</evidence>
<dbReference type="Pfam" id="PF13855">
    <property type="entry name" value="LRR_8"/>
    <property type="match status" value="1"/>
</dbReference>
<keyword evidence="3" id="KW-1133">Transmembrane helix</keyword>
<dbReference type="Gene3D" id="3.80.10.10">
    <property type="entry name" value="Ribonuclease Inhibitor"/>
    <property type="match status" value="1"/>
</dbReference>
<protein>
    <submittedName>
        <fullName evidence="4">Leucine rich repeat, putative</fullName>
    </submittedName>
</protein>